<dbReference type="InterPro" id="IPR013815">
    <property type="entry name" value="ATP_grasp_subdomain_1"/>
</dbReference>
<evidence type="ECO:0000256" key="7">
    <source>
        <dbReference type="ARBA" id="ARBA00023316"/>
    </source>
</evidence>
<dbReference type="InterPro" id="IPR011095">
    <property type="entry name" value="Dala_Dala_lig_C"/>
</dbReference>
<dbReference type="PROSITE" id="PS50975">
    <property type="entry name" value="ATP_GRASP"/>
    <property type="match status" value="2"/>
</dbReference>
<dbReference type="InterPro" id="IPR011761">
    <property type="entry name" value="ATP-grasp"/>
</dbReference>
<evidence type="ECO:0000256" key="1">
    <source>
        <dbReference type="ARBA" id="ARBA00010871"/>
    </source>
</evidence>
<evidence type="ECO:0000259" key="9">
    <source>
        <dbReference type="PROSITE" id="PS50975"/>
    </source>
</evidence>
<keyword evidence="7" id="KW-0961">Cell wall biogenesis/degradation</keyword>
<dbReference type="GO" id="GO:0046872">
    <property type="term" value="F:metal ion binding"/>
    <property type="evidence" value="ECO:0007669"/>
    <property type="project" value="InterPro"/>
</dbReference>
<evidence type="ECO:0000256" key="6">
    <source>
        <dbReference type="ARBA" id="ARBA00022984"/>
    </source>
</evidence>
<dbReference type="Proteomes" id="UP000242715">
    <property type="component" value="Unassembled WGS sequence"/>
</dbReference>
<evidence type="ECO:0000256" key="3">
    <source>
        <dbReference type="ARBA" id="ARBA00022741"/>
    </source>
</evidence>
<dbReference type="Pfam" id="PF01820">
    <property type="entry name" value="Dala_Dala_lig_N"/>
    <property type="match status" value="2"/>
</dbReference>
<dbReference type="InterPro" id="IPR011127">
    <property type="entry name" value="Dala_Dala_lig_N"/>
</dbReference>
<keyword evidence="6" id="KW-0573">Peptidoglycan synthesis</keyword>
<reference evidence="11" key="1">
    <citation type="journal article" date="2017" name="Front. Plant Sci.">
        <title>Climate Clever Clovers: New Paradigm to Reduce the Environmental Footprint of Ruminants by Breeding Low Methanogenic Forages Utilizing Haplotype Variation.</title>
        <authorList>
            <person name="Kaur P."/>
            <person name="Appels R."/>
            <person name="Bayer P.E."/>
            <person name="Keeble-Gagnere G."/>
            <person name="Wang J."/>
            <person name="Hirakawa H."/>
            <person name="Shirasawa K."/>
            <person name="Vercoe P."/>
            <person name="Stefanova K."/>
            <person name="Durmic Z."/>
            <person name="Nichols P."/>
            <person name="Revell C."/>
            <person name="Isobe S.N."/>
            <person name="Edwards D."/>
            <person name="Erskine W."/>
        </authorList>
    </citation>
    <scope>NUCLEOTIDE SEQUENCE [LARGE SCALE GENOMIC DNA]</scope>
    <source>
        <strain evidence="11">cv. Daliak</strain>
    </source>
</reference>
<sequence length="910" mass="99871">MATSSTFSSTSSISTFLRRNGVVHLGATHVKRLQLKQRLVSTCRSTRSSTVSARASIGEVVVVSDGVVEKGIEEGRALRVGLICGGPSAERGISLNSARSVLDHLQGDDLHVSCYYIDCNLNAHAISSAQVYSNTPADFDFKLESLAQSFPTLADLAEHLAASVDIVFPVIHGRFGEDGGIQELLEKYNVPFVGTGSSECSQAFDKYKASLELRKYGFVTVPSFLVQGYETNKSELSEWFRKHQLDPDVGKVVVKPTRGGSSIGVTVAYGVNDSIVKANEIMSEGIDDKVLIEIFLEGGSEFTAIVLDVGSSSDSCPVALLPTEVELQFLGANDLKENDAIFNYRRKYLPTQQVAYHTPPRFPLDVIENIRKGASVLFKRLCLQDFARIDGWFLPDSGCKLSSSESEFGRLVVWNKQVFCFSKLLRSIVHHACLRFPNLASVSGISGLIPSRSKSSEINKSFAPREGARKVFVIFGGDTSERQVSLMSGTNVWLNLLGFDDLEVTPCLLSSTNDYASSVNMGIKAEDVWNRTVWSLPYSLVLRHTTEEVLDACIEAIEPNRAALTSHLRNKVMNDLMEGLKDQNWFTGFDIADELPKKFSLRQWITLAKEVKATVFIAVHGGIGEDGTLQYLLDAEGVPYTGPGTLASNICMDKVATSVAVKHLTSSGVLTINKEVWTKDDLSNKPINDIWHDLTQKLQCETLCVKPAKDGCSTGVARLRCSNDLAIYIKALEEHLLRIPPNSLSKAHGMIEMPNPPPELLIFEPFIETDEIIVSSNVKNETGHGFIWKGNSRWVEITVGVIGKRGSMHSLSGTGINLTPPPLSIMSEKALQRCKQHIELIANTLQLEGFSRIDAFVNVDSGEVLIIEVNTVPGMTPSTVLVHQALAEQPPLYPHQFFRTLLDLASERAM</sequence>
<accession>A0A2Z6LMN4</accession>
<evidence type="ECO:0000256" key="4">
    <source>
        <dbReference type="ARBA" id="ARBA00022840"/>
    </source>
</evidence>
<dbReference type="InterPro" id="IPR016185">
    <property type="entry name" value="PreATP-grasp_dom_sf"/>
</dbReference>
<dbReference type="GO" id="GO:0008716">
    <property type="term" value="F:D-alanine-D-alanine ligase activity"/>
    <property type="evidence" value="ECO:0007669"/>
    <property type="project" value="InterPro"/>
</dbReference>
<evidence type="ECO:0000313" key="10">
    <source>
        <dbReference type="EMBL" id="GAU17192.1"/>
    </source>
</evidence>
<keyword evidence="2" id="KW-0436">Ligase</keyword>
<keyword evidence="11" id="KW-1185">Reference proteome</keyword>
<name>A0A2Z6LMN4_TRISU</name>
<dbReference type="PROSITE" id="PS00844">
    <property type="entry name" value="DALA_DALA_LIGASE_2"/>
    <property type="match status" value="1"/>
</dbReference>
<dbReference type="EMBL" id="DF973167">
    <property type="protein sequence ID" value="GAU17192.1"/>
    <property type="molecule type" value="Genomic_DNA"/>
</dbReference>
<keyword evidence="3 8" id="KW-0547">Nucleotide-binding</keyword>
<protein>
    <recommendedName>
        <fullName evidence="9">ATP-grasp domain-containing protein</fullName>
    </recommendedName>
</protein>
<dbReference type="Gene3D" id="3.40.50.20">
    <property type="match status" value="2"/>
</dbReference>
<dbReference type="GO" id="GO:0005524">
    <property type="term" value="F:ATP binding"/>
    <property type="evidence" value="ECO:0007669"/>
    <property type="project" value="UniProtKB-UniRule"/>
</dbReference>
<dbReference type="InterPro" id="IPR000291">
    <property type="entry name" value="D-Ala_lig_Van_CS"/>
</dbReference>
<dbReference type="OrthoDB" id="2013972at2759"/>
<proteinExistence type="inferred from homology"/>
<dbReference type="SUPFAM" id="SSF56059">
    <property type="entry name" value="Glutathione synthetase ATP-binding domain-like"/>
    <property type="match status" value="2"/>
</dbReference>
<dbReference type="FunFam" id="3.40.50.20:FF:000027">
    <property type="entry name" value="D-alanine-D-alanine ligase family"/>
    <property type="match status" value="1"/>
</dbReference>
<dbReference type="GO" id="GO:0008360">
    <property type="term" value="P:regulation of cell shape"/>
    <property type="evidence" value="ECO:0007669"/>
    <property type="project" value="UniProtKB-KW"/>
</dbReference>
<organism evidence="10 11">
    <name type="scientific">Trifolium subterraneum</name>
    <name type="common">Subterranean clover</name>
    <dbReference type="NCBI Taxonomy" id="3900"/>
    <lineage>
        <taxon>Eukaryota</taxon>
        <taxon>Viridiplantae</taxon>
        <taxon>Streptophyta</taxon>
        <taxon>Embryophyta</taxon>
        <taxon>Tracheophyta</taxon>
        <taxon>Spermatophyta</taxon>
        <taxon>Magnoliopsida</taxon>
        <taxon>eudicotyledons</taxon>
        <taxon>Gunneridae</taxon>
        <taxon>Pentapetalae</taxon>
        <taxon>rosids</taxon>
        <taxon>fabids</taxon>
        <taxon>Fabales</taxon>
        <taxon>Fabaceae</taxon>
        <taxon>Papilionoideae</taxon>
        <taxon>50 kb inversion clade</taxon>
        <taxon>NPAAA clade</taxon>
        <taxon>Hologalegina</taxon>
        <taxon>IRL clade</taxon>
        <taxon>Trifolieae</taxon>
        <taxon>Trifolium</taxon>
    </lineage>
</organism>
<keyword evidence="5" id="KW-0133">Cell shape</keyword>
<evidence type="ECO:0000256" key="2">
    <source>
        <dbReference type="ARBA" id="ARBA00022598"/>
    </source>
</evidence>
<dbReference type="FunFam" id="3.40.50.20:FF:000028">
    <property type="entry name" value="D-alanine-D-alanine ligase family"/>
    <property type="match status" value="1"/>
</dbReference>
<gene>
    <name evidence="10" type="ORF">TSUD_178220</name>
</gene>
<feature type="domain" description="ATP-grasp" evidence="9">
    <location>
        <begin position="210"/>
        <end position="430"/>
    </location>
</feature>
<dbReference type="Pfam" id="PF07478">
    <property type="entry name" value="Dala_Dala_lig_C"/>
    <property type="match status" value="2"/>
</dbReference>
<dbReference type="GO" id="GO:0071555">
    <property type="term" value="P:cell wall organization"/>
    <property type="evidence" value="ECO:0007669"/>
    <property type="project" value="UniProtKB-KW"/>
</dbReference>
<evidence type="ECO:0000256" key="5">
    <source>
        <dbReference type="ARBA" id="ARBA00022960"/>
    </source>
</evidence>
<dbReference type="Gene3D" id="3.30.470.20">
    <property type="entry name" value="ATP-grasp fold, B domain"/>
    <property type="match status" value="2"/>
</dbReference>
<dbReference type="AlphaFoldDB" id="A0A2Z6LMN4"/>
<evidence type="ECO:0000256" key="8">
    <source>
        <dbReference type="PROSITE-ProRule" id="PRU00409"/>
    </source>
</evidence>
<comment type="similarity">
    <text evidence="1">Belongs to the D-alanine--D-alanine ligase family.</text>
</comment>
<keyword evidence="4 8" id="KW-0067">ATP-binding</keyword>
<dbReference type="Gene3D" id="3.30.1490.20">
    <property type="entry name" value="ATP-grasp fold, A domain"/>
    <property type="match status" value="1"/>
</dbReference>
<dbReference type="PANTHER" id="PTHR23132:SF0">
    <property type="entry name" value="D-ALANINE-D-ALANINE LIGASE FAMILY"/>
    <property type="match status" value="1"/>
</dbReference>
<dbReference type="PANTHER" id="PTHR23132">
    <property type="entry name" value="D-ALANINE--D-ALANINE LIGASE"/>
    <property type="match status" value="1"/>
</dbReference>
<dbReference type="GO" id="GO:0009507">
    <property type="term" value="C:chloroplast"/>
    <property type="evidence" value="ECO:0007669"/>
    <property type="project" value="TreeGrafter"/>
</dbReference>
<dbReference type="SUPFAM" id="SSF52440">
    <property type="entry name" value="PreATP-grasp domain"/>
    <property type="match status" value="2"/>
</dbReference>
<evidence type="ECO:0000313" key="11">
    <source>
        <dbReference type="Proteomes" id="UP000242715"/>
    </source>
</evidence>
<feature type="domain" description="ATP-grasp" evidence="9">
    <location>
        <begin position="841"/>
        <end position="906"/>
    </location>
</feature>